<keyword evidence="5 9" id="KW-0812">Transmembrane</keyword>
<evidence type="ECO:0000256" key="9">
    <source>
        <dbReference type="SAM" id="Phobius"/>
    </source>
</evidence>
<keyword evidence="3" id="KW-0813">Transport</keyword>
<sequence>MVGILLVQDIFIFPMLIIVGFLTNKMIDWNTVSLQIIGGIAMITLITWIVIKKKIDISFLKRLGSDHETQLFLSLILCFGIATLAGLLKISPALGAFLGGMLVAAIKETHWVHDNLLPLRTIFIAFFFISIGMLIKPDFIRPYFWQILLLTVSILVTNTLINAIVLKTLGESWRVSFYGGSLLSQIGELSFILTAIGYQTSIFSVVIYNMMNTTIAISFLLSPLWILLTKKIIAKAELHLATISQEKK</sequence>
<keyword evidence="6 9" id="KW-1133">Transmembrane helix</keyword>
<dbReference type="Proteomes" id="UP000254720">
    <property type="component" value="Unassembled WGS sequence"/>
</dbReference>
<evidence type="ECO:0000256" key="5">
    <source>
        <dbReference type="ARBA" id="ARBA00022692"/>
    </source>
</evidence>
<organism evidence="11 12">
    <name type="scientific">Aquicella lusitana</name>
    <dbReference type="NCBI Taxonomy" id="254246"/>
    <lineage>
        <taxon>Bacteria</taxon>
        <taxon>Pseudomonadati</taxon>
        <taxon>Pseudomonadota</taxon>
        <taxon>Gammaproteobacteria</taxon>
        <taxon>Legionellales</taxon>
        <taxon>Coxiellaceae</taxon>
        <taxon>Aquicella</taxon>
    </lineage>
</organism>
<feature type="transmembrane region" description="Helical" evidence="9">
    <location>
        <begin position="143"/>
        <end position="165"/>
    </location>
</feature>
<feature type="transmembrane region" description="Helical" evidence="9">
    <location>
        <begin position="6"/>
        <end position="24"/>
    </location>
</feature>
<dbReference type="InterPro" id="IPR006153">
    <property type="entry name" value="Cation/H_exchanger_TM"/>
</dbReference>
<comment type="similarity">
    <text evidence="2">Belongs to the monovalent cation:proton antiporter 2 (CPA2) transporter (TC 2.A.37) family.</text>
</comment>
<feature type="transmembrane region" description="Helical" evidence="9">
    <location>
        <begin position="205"/>
        <end position="228"/>
    </location>
</feature>
<dbReference type="AlphaFoldDB" id="A0A370G1F4"/>
<evidence type="ECO:0000313" key="11">
    <source>
        <dbReference type="EMBL" id="RDI37572.1"/>
    </source>
</evidence>
<dbReference type="Pfam" id="PF00999">
    <property type="entry name" value="Na_H_Exchanger"/>
    <property type="match status" value="1"/>
</dbReference>
<gene>
    <name evidence="11" type="ORF">C8D86_13812</name>
</gene>
<comment type="caution">
    <text evidence="11">The sequence shown here is derived from an EMBL/GenBank/DDBJ whole genome shotgun (WGS) entry which is preliminary data.</text>
</comment>
<evidence type="ECO:0000256" key="3">
    <source>
        <dbReference type="ARBA" id="ARBA00022448"/>
    </source>
</evidence>
<evidence type="ECO:0000256" key="1">
    <source>
        <dbReference type="ARBA" id="ARBA00004141"/>
    </source>
</evidence>
<feature type="transmembrane region" description="Helical" evidence="9">
    <location>
        <begin position="31"/>
        <end position="51"/>
    </location>
</feature>
<proteinExistence type="inferred from homology"/>
<dbReference type="InterPro" id="IPR038770">
    <property type="entry name" value="Na+/solute_symporter_sf"/>
</dbReference>
<reference evidence="11 12" key="1">
    <citation type="submission" date="2018-07" db="EMBL/GenBank/DDBJ databases">
        <title>Genomic Encyclopedia of Type Strains, Phase IV (KMG-IV): sequencing the most valuable type-strain genomes for metagenomic binning, comparative biology and taxonomic classification.</title>
        <authorList>
            <person name="Goeker M."/>
        </authorList>
    </citation>
    <scope>NUCLEOTIDE SEQUENCE [LARGE SCALE GENOMIC DNA]</scope>
    <source>
        <strain evidence="11 12">DSM 16500</strain>
    </source>
</reference>
<dbReference type="Gene3D" id="1.20.1530.20">
    <property type="match status" value="1"/>
</dbReference>
<dbReference type="GO" id="GO:0015297">
    <property type="term" value="F:antiporter activity"/>
    <property type="evidence" value="ECO:0007669"/>
    <property type="project" value="UniProtKB-KW"/>
</dbReference>
<keyword evidence="12" id="KW-1185">Reference proteome</keyword>
<evidence type="ECO:0000313" key="12">
    <source>
        <dbReference type="Proteomes" id="UP000254720"/>
    </source>
</evidence>
<keyword evidence="8 9" id="KW-0472">Membrane</keyword>
<dbReference type="PANTHER" id="PTHR42751:SF6">
    <property type="entry name" value="CONSERVED INTEGRAL MEMBRANE TRANSPORT PROTEIN-RELATED"/>
    <property type="match status" value="1"/>
</dbReference>
<protein>
    <submittedName>
        <fullName evidence="11">Sodium/hydrogen exchanger family protein</fullName>
    </submittedName>
</protein>
<evidence type="ECO:0000256" key="6">
    <source>
        <dbReference type="ARBA" id="ARBA00022989"/>
    </source>
</evidence>
<evidence type="ECO:0000256" key="8">
    <source>
        <dbReference type="ARBA" id="ARBA00023136"/>
    </source>
</evidence>
<name>A0A370G1F4_9COXI</name>
<evidence type="ECO:0000256" key="4">
    <source>
        <dbReference type="ARBA" id="ARBA00022449"/>
    </source>
</evidence>
<feature type="transmembrane region" description="Helical" evidence="9">
    <location>
        <begin position="177"/>
        <end position="199"/>
    </location>
</feature>
<comment type="subcellular location">
    <subcellularLocation>
        <location evidence="1">Membrane</location>
        <topology evidence="1">Multi-pass membrane protein</topology>
    </subcellularLocation>
</comment>
<feature type="transmembrane region" description="Helical" evidence="9">
    <location>
        <begin position="71"/>
        <end position="104"/>
    </location>
</feature>
<keyword evidence="4" id="KW-0050">Antiport</keyword>
<evidence type="ECO:0000256" key="2">
    <source>
        <dbReference type="ARBA" id="ARBA00005551"/>
    </source>
</evidence>
<dbReference type="GO" id="GO:0016020">
    <property type="term" value="C:membrane"/>
    <property type="evidence" value="ECO:0007669"/>
    <property type="project" value="UniProtKB-SubCell"/>
</dbReference>
<keyword evidence="7" id="KW-0406">Ion transport</keyword>
<evidence type="ECO:0000259" key="10">
    <source>
        <dbReference type="Pfam" id="PF00999"/>
    </source>
</evidence>
<feature type="transmembrane region" description="Helical" evidence="9">
    <location>
        <begin position="116"/>
        <end position="137"/>
    </location>
</feature>
<accession>A0A370G1F4</accession>
<dbReference type="PANTHER" id="PTHR42751">
    <property type="entry name" value="SODIUM/HYDROGEN EXCHANGER FAMILY/TRKA DOMAIN PROTEIN"/>
    <property type="match status" value="1"/>
</dbReference>
<feature type="domain" description="Cation/H+ exchanger transmembrane" evidence="10">
    <location>
        <begin position="2"/>
        <end position="225"/>
    </location>
</feature>
<dbReference type="EMBL" id="QQAX01000038">
    <property type="protein sequence ID" value="RDI37572.1"/>
    <property type="molecule type" value="Genomic_DNA"/>
</dbReference>
<evidence type="ECO:0000256" key="7">
    <source>
        <dbReference type="ARBA" id="ARBA00023065"/>
    </source>
</evidence>
<dbReference type="GO" id="GO:1902600">
    <property type="term" value="P:proton transmembrane transport"/>
    <property type="evidence" value="ECO:0007669"/>
    <property type="project" value="InterPro"/>
</dbReference>